<dbReference type="EMBL" id="CAJGYM010000004">
    <property type="protein sequence ID" value="CAD6186403.1"/>
    <property type="molecule type" value="Genomic_DNA"/>
</dbReference>
<dbReference type="Proteomes" id="UP000835052">
    <property type="component" value="Unassembled WGS sequence"/>
</dbReference>
<name>A0A8S1GUP6_9PELO</name>
<feature type="compositionally biased region" description="Low complexity" evidence="1">
    <location>
        <begin position="798"/>
        <end position="817"/>
    </location>
</feature>
<evidence type="ECO:0000256" key="1">
    <source>
        <dbReference type="SAM" id="MobiDB-lite"/>
    </source>
</evidence>
<keyword evidence="3" id="KW-1185">Reference proteome</keyword>
<feature type="region of interest" description="Disordered" evidence="1">
    <location>
        <begin position="715"/>
        <end position="1056"/>
    </location>
</feature>
<evidence type="ECO:0000313" key="3">
    <source>
        <dbReference type="Proteomes" id="UP000835052"/>
    </source>
</evidence>
<feature type="compositionally biased region" description="Low complexity" evidence="1">
    <location>
        <begin position="636"/>
        <end position="645"/>
    </location>
</feature>
<sequence length="1056" mass="116671">MKGKKCGLFCQNCFEEERPDKDFTITEFMTHCADHFIKKCPKKGDIFPLICRDCGKSFVIFDRTFTCTAKTRHNLQVQKFDENDHADFLKFCNKNTLECSEDGCKRDKIASLGTVDPLSDSARLLQDPQPRERARQRQSVARSKSPSMHSMTTRSRSREKSVASRLSMSPRYVFSSSEESEQETSTKKKTSEKGSKPRGRPPRSSRTPEPTTSAKGRKTNAEEDTGAKKPSAEKPEAKKPGAKRSESKEPETKRPGARRSESKEPETKRPGARRAESKEPEAKRPGARRAESKEPEAKRPGARRSESKEPETKRPGARRAESKEPEAKRPGARRAESKEPEAKRPGARRAESKEPETQEVVPPTPPAPSRGRPLARRSNAFSAQDKAVPCRPGPSNFKECQIGGDPTDFIKVEPETSEPVLPKKKNAPFASKEPAQRSMSSQRSAPRTPERNFSGSSATKNQRAEPKTPSRAVTPLRTGGPNARGHVRKTPTRQRFATPNRKAARSKSRGSPPASRVVPDNFFPRLGKSCERSGVSYKTAPNAFRSRSKSPSVNPVPQFSRNSFGGNKTPTDRSSTVRRPPPSQKMKYLIQDGADLRPPAKSPNKSFNYHGSRAGSASPNRYPCSPSEHWNDARSPGEPSAGPSSADKRRHPGYSDEGSAAKKARDDTMDDLLDLQNRQKAIKASLEVRDREKIRKEEELLAKCTAQQVSITEQVKETMERQKAAPKPAAPASTAHTLFENWITTSSHEPRVAAGSSKNSESTPVPPSRSANVQRPQPPTKDDRQKEKSSFSRANVVARAPRAPAPAQTQPPSASAAEGQKNSSNVAELIAANPDPQPQPGRERKPNDSHQPPPDKNHQLPSQTTAASQNSGVVAIPRNPHQMLMPQPNWPNQPYHQSMPQAMQQEYPNYSSYTPPGLMPVPPPLPQYIPLPPSRPPPEQIPVPQPVPRPQLTYEGTPNRQRQQSGDSLNRACEGPSSSRVFAVPPPPVLPNRESHFSSPPNSNIHEDRGPSDRNYSGQSRSSALPTASTTNFRDNKGHDNSSNLPSRDPERRQRK</sequence>
<proteinExistence type="predicted"/>
<feature type="compositionally biased region" description="Polar residues" evidence="1">
    <location>
        <begin position="890"/>
        <end position="914"/>
    </location>
</feature>
<feature type="compositionally biased region" description="Basic and acidic residues" evidence="1">
    <location>
        <begin position="184"/>
        <end position="195"/>
    </location>
</feature>
<dbReference type="AlphaFoldDB" id="A0A8S1GUP6"/>
<gene>
    <name evidence="2" type="ORF">CAUJ_LOCUS2322</name>
</gene>
<feature type="compositionally biased region" description="Low complexity" evidence="1">
    <location>
        <begin position="204"/>
        <end position="213"/>
    </location>
</feature>
<feature type="compositionally biased region" description="Polar residues" evidence="1">
    <location>
        <begin position="549"/>
        <end position="574"/>
    </location>
</feature>
<comment type="caution">
    <text evidence="2">The sequence shown here is derived from an EMBL/GenBank/DDBJ whole genome shotgun (WGS) entry which is preliminary data.</text>
</comment>
<feature type="compositionally biased region" description="Polar residues" evidence="1">
    <location>
        <begin position="859"/>
        <end position="872"/>
    </location>
</feature>
<feature type="compositionally biased region" description="Polar residues" evidence="1">
    <location>
        <begin position="603"/>
        <end position="619"/>
    </location>
</feature>
<evidence type="ECO:0000313" key="2">
    <source>
        <dbReference type="EMBL" id="CAD6186403.1"/>
    </source>
</evidence>
<feature type="compositionally biased region" description="Basic and acidic residues" evidence="1">
    <location>
        <begin position="219"/>
        <end position="356"/>
    </location>
</feature>
<feature type="compositionally biased region" description="Basic and acidic residues" evidence="1">
    <location>
        <begin position="841"/>
        <end position="858"/>
    </location>
</feature>
<feature type="compositionally biased region" description="Polar residues" evidence="1">
    <location>
        <begin position="1014"/>
        <end position="1033"/>
    </location>
</feature>
<organism evidence="2 3">
    <name type="scientific">Caenorhabditis auriculariae</name>
    <dbReference type="NCBI Taxonomy" id="2777116"/>
    <lineage>
        <taxon>Eukaryota</taxon>
        <taxon>Metazoa</taxon>
        <taxon>Ecdysozoa</taxon>
        <taxon>Nematoda</taxon>
        <taxon>Chromadorea</taxon>
        <taxon>Rhabditida</taxon>
        <taxon>Rhabditina</taxon>
        <taxon>Rhabditomorpha</taxon>
        <taxon>Rhabditoidea</taxon>
        <taxon>Rhabditidae</taxon>
        <taxon>Peloderinae</taxon>
        <taxon>Caenorhabditis</taxon>
    </lineage>
</organism>
<feature type="compositionally biased region" description="Low complexity" evidence="1">
    <location>
        <begin position="145"/>
        <end position="154"/>
    </location>
</feature>
<protein>
    <submittedName>
        <fullName evidence="2">Uncharacterized protein</fullName>
    </submittedName>
</protein>
<feature type="compositionally biased region" description="Basic and acidic residues" evidence="1">
    <location>
        <begin position="780"/>
        <end position="790"/>
    </location>
</feature>
<feature type="region of interest" description="Disordered" evidence="1">
    <location>
        <begin position="120"/>
        <end position="672"/>
    </location>
</feature>
<feature type="compositionally biased region" description="Polar residues" evidence="1">
    <location>
        <begin position="437"/>
        <end position="461"/>
    </location>
</feature>
<feature type="compositionally biased region" description="Polar residues" evidence="1">
    <location>
        <begin position="756"/>
        <end position="775"/>
    </location>
</feature>
<feature type="compositionally biased region" description="Polar residues" evidence="1">
    <location>
        <begin position="954"/>
        <end position="968"/>
    </location>
</feature>
<accession>A0A8S1GUP6</accession>
<feature type="compositionally biased region" description="Pro residues" evidence="1">
    <location>
        <begin position="917"/>
        <end position="949"/>
    </location>
</feature>
<reference evidence="2" key="1">
    <citation type="submission" date="2020-10" db="EMBL/GenBank/DDBJ databases">
        <authorList>
            <person name="Kikuchi T."/>
        </authorList>
    </citation>
    <scope>NUCLEOTIDE SEQUENCE</scope>
    <source>
        <strain evidence="2">NKZ352</strain>
    </source>
</reference>